<dbReference type="Proteomes" id="UP001589814">
    <property type="component" value="Unassembled WGS sequence"/>
</dbReference>
<dbReference type="InterPro" id="IPR001160">
    <property type="entry name" value="Peptidase_M20C"/>
</dbReference>
<dbReference type="PIRSF" id="PIRSF016599">
    <property type="entry name" value="Xaa-His_dipept"/>
    <property type="match status" value="1"/>
</dbReference>
<name>A0ABV6G7V4_9GAMM</name>
<evidence type="ECO:0000313" key="4">
    <source>
        <dbReference type="Proteomes" id="UP001589814"/>
    </source>
</evidence>
<dbReference type="PANTHER" id="PTHR43501">
    <property type="entry name" value="CYTOSOL NON-SPECIFIC DIPEPTIDASE"/>
    <property type="match status" value="1"/>
</dbReference>
<evidence type="ECO:0000313" key="3">
    <source>
        <dbReference type="EMBL" id="MFC0269496.1"/>
    </source>
</evidence>
<dbReference type="Pfam" id="PF01546">
    <property type="entry name" value="Peptidase_M20"/>
    <property type="match status" value="1"/>
</dbReference>
<evidence type="ECO:0000259" key="2">
    <source>
        <dbReference type="Pfam" id="PF07687"/>
    </source>
</evidence>
<dbReference type="Pfam" id="PF07687">
    <property type="entry name" value="M20_dimer"/>
    <property type="match status" value="1"/>
</dbReference>
<keyword evidence="4" id="KW-1185">Reference proteome</keyword>
<accession>A0ABV6G7V4</accession>
<keyword evidence="1" id="KW-0378">Hydrolase</keyword>
<dbReference type="InterPro" id="IPR002933">
    <property type="entry name" value="Peptidase_M20"/>
</dbReference>
<gene>
    <name evidence="3" type="ORF">ACFFHW_16135</name>
</gene>
<dbReference type="SUPFAM" id="SSF53187">
    <property type="entry name" value="Zn-dependent exopeptidases"/>
    <property type="match status" value="1"/>
</dbReference>
<organism evidence="3 4">
    <name type="scientific">Kushneria aurantia</name>
    <dbReference type="NCBI Taxonomy" id="504092"/>
    <lineage>
        <taxon>Bacteria</taxon>
        <taxon>Pseudomonadati</taxon>
        <taxon>Pseudomonadota</taxon>
        <taxon>Gammaproteobacteria</taxon>
        <taxon>Oceanospirillales</taxon>
        <taxon>Halomonadaceae</taxon>
        <taxon>Kushneria</taxon>
    </lineage>
</organism>
<proteinExistence type="predicted"/>
<feature type="domain" description="Peptidase M20 dimerisation" evidence="2">
    <location>
        <begin position="210"/>
        <end position="292"/>
    </location>
</feature>
<dbReference type="EMBL" id="JBHLVX010000060">
    <property type="protein sequence ID" value="MFC0269496.1"/>
    <property type="molecule type" value="Genomic_DNA"/>
</dbReference>
<evidence type="ECO:0000256" key="1">
    <source>
        <dbReference type="ARBA" id="ARBA00022801"/>
    </source>
</evidence>
<comment type="caution">
    <text evidence="3">The sequence shown here is derived from an EMBL/GenBank/DDBJ whole genome shotgun (WGS) entry which is preliminary data.</text>
</comment>
<dbReference type="InterPro" id="IPR011650">
    <property type="entry name" value="Peptidase_M20_dimer"/>
</dbReference>
<protein>
    <submittedName>
        <fullName evidence="3">Aminoacyl-histidine dipeptidase</fullName>
    </submittedName>
</protein>
<dbReference type="PANTHER" id="PTHR43501:SF1">
    <property type="entry name" value="CYTOSOL NON-SPECIFIC DIPEPTIDASE"/>
    <property type="match status" value="1"/>
</dbReference>
<reference evidence="3 4" key="1">
    <citation type="submission" date="2024-09" db="EMBL/GenBank/DDBJ databases">
        <authorList>
            <person name="Sun Q."/>
            <person name="Mori K."/>
        </authorList>
    </citation>
    <scope>NUCLEOTIDE SEQUENCE [LARGE SCALE GENOMIC DNA]</scope>
    <source>
        <strain evidence="3 4">CCM 7415</strain>
    </source>
</reference>
<dbReference type="NCBIfam" id="TIGR01893">
    <property type="entry name" value="aa-his-dipept"/>
    <property type="match status" value="1"/>
</dbReference>
<sequence>MNEHLDSLAPAPLWRHFRTFCDVPRPSGHEQALAERLAQWADQHGFEHERDEAGNLLIRKAATPGHEKAPGVVLQGHLDMVSQTAPGVDHDFRRDPIETFIDDGWLYARGTTLGADNGVGACAALAILEEPGLTHGPLEVLLTVEEEASLVGALKLRDNWLAGRYLLNLDSEEEGDVYIGCAGGASVRFETSLIDAPFDGPMETLEISVHGLQGGHSGLDIHRGLGNANRLLSRLLHRLCDHGLRLCEYEGGTMGNAITREARAVAAVPKQRHEEIMALIEQYQAIYRDELAAIDDGVTLSVAPGRAERALSNEDSFRLMGLMHGLPYGVAGMSHSAPGVVETSNNQGIVSLKAGKFSIQLMVRSLRDSTRDELVARIAALIRLTGFEPQINQGYPGWTPQPASELLGRFQKVHERVTGEAPAVKVIHAGLECGLIGAKHPEMQMISFGPDIRGAHTPDERVDIQSVENFYGVLRAAVEELARG</sequence>
<dbReference type="PRINTS" id="PR00934">
    <property type="entry name" value="XHISDIPTASE"/>
</dbReference>
<dbReference type="Gene3D" id="3.40.630.10">
    <property type="entry name" value="Zn peptidases"/>
    <property type="match status" value="2"/>
</dbReference>
<dbReference type="CDD" id="cd03890">
    <property type="entry name" value="M20_pepD"/>
    <property type="match status" value="1"/>
</dbReference>
<dbReference type="RefSeq" id="WP_019951131.1">
    <property type="nucleotide sequence ID" value="NZ_JBHLVX010000060.1"/>
</dbReference>